<protein>
    <recommendedName>
        <fullName evidence="1">Immunoglobulin domain-containing protein</fullName>
    </recommendedName>
</protein>
<dbReference type="Proteomes" id="UP000472262">
    <property type="component" value="Unassembled WGS sequence"/>
</dbReference>
<evidence type="ECO:0000259" key="1">
    <source>
        <dbReference type="SMART" id="SM00409"/>
    </source>
</evidence>
<feature type="domain" description="Immunoglobulin" evidence="1">
    <location>
        <begin position="7"/>
        <end position="100"/>
    </location>
</feature>
<dbReference type="InterPro" id="IPR003599">
    <property type="entry name" value="Ig_sub"/>
</dbReference>
<name>A0A672MJC8_SINGR</name>
<dbReference type="InterPro" id="IPR036179">
    <property type="entry name" value="Ig-like_dom_sf"/>
</dbReference>
<dbReference type="Pfam" id="PF07686">
    <property type="entry name" value="V-set"/>
    <property type="match status" value="1"/>
</dbReference>
<dbReference type="InParanoid" id="A0A672MJC8"/>
<dbReference type="OMA" id="TFCTNTE"/>
<dbReference type="SUPFAM" id="SSF48726">
    <property type="entry name" value="Immunoglobulin"/>
    <property type="match status" value="4"/>
</dbReference>
<dbReference type="AlphaFoldDB" id="A0A672MJC8"/>
<feature type="domain" description="Immunoglobulin" evidence="1">
    <location>
        <begin position="289"/>
        <end position="390"/>
    </location>
</feature>
<reference evidence="2" key="1">
    <citation type="submission" date="2025-08" db="UniProtKB">
        <authorList>
            <consortium name="Ensembl"/>
        </authorList>
    </citation>
    <scope>IDENTIFICATION</scope>
</reference>
<evidence type="ECO:0000313" key="3">
    <source>
        <dbReference type="Proteomes" id="UP000472262"/>
    </source>
</evidence>
<dbReference type="Ensembl" id="ENSSGRT00000038113.1">
    <property type="protein sequence ID" value="ENSSGRP00000035504.1"/>
    <property type="gene ID" value="ENSSGRG00000019663.1"/>
</dbReference>
<accession>A0A672MJC8</accession>
<dbReference type="SMART" id="SM00409">
    <property type="entry name" value="IG"/>
    <property type="match status" value="3"/>
</dbReference>
<proteinExistence type="predicted"/>
<keyword evidence="3" id="KW-1185">Reference proteome</keyword>
<dbReference type="PANTHER" id="PTHR21063:SF4">
    <property type="entry name" value="CD48 ANTIGEN-RELATED"/>
    <property type="match status" value="1"/>
</dbReference>
<feature type="domain" description="Immunoglobulin" evidence="1">
    <location>
        <begin position="101"/>
        <end position="202"/>
    </location>
</feature>
<evidence type="ECO:0000313" key="2">
    <source>
        <dbReference type="Ensembl" id="ENSSGRP00000035504.1"/>
    </source>
</evidence>
<dbReference type="Gene3D" id="2.60.40.10">
    <property type="entry name" value="Immunoglobulins"/>
    <property type="match status" value="4"/>
</dbReference>
<organism evidence="2 3">
    <name type="scientific">Sinocyclocheilus grahami</name>
    <name type="common">Dianchi golden-line fish</name>
    <name type="synonym">Barbus grahami</name>
    <dbReference type="NCBI Taxonomy" id="75366"/>
    <lineage>
        <taxon>Eukaryota</taxon>
        <taxon>Metazoa</taxon>
        <taxon>Chordata</taxon>
        <taxon>Craniata</taxon>
        <taxon>Vertebrata</taxon>
        <taxon>Euteleostomi</taxon>
        <taxon>Actinopterygii</taxon>
        <taxon>Neopterygii</taxon>
        <taxon>Teleostei</taxon>
        <taxon>Ostariophysi</taxon>
        <taxon>Cypriniformes</taxon>
        <taxon>Cyprinidae</taxon>
        <taxon>Cyprininae</taxon>
        <taxon>Sinocyclocheilus</taxon>
    </lineage>
</organism>
<sequence>VTRSSALLMKPVAEGASVTLNTDESEIQPDDLILWKFKDMIIAKNKELCSELDEFTRLKLDHKTGSLTIKNITITNCGYYTLQIINRERTKNKRFKVTIKVPNMYDISGDDVKLNTGVTKIQTGDLIEWQSGNEDSLIAQIKGETSEITTYDDVLHGIFRDRLKLDKKTGSLTITNTRIEHTGPYKLLINNKYKRTFIVYIRGEYLQTFCTNTEIQTGNEILWLFGDTLIAQTRGTESSNTYEGEAIFIDRLQLDHQTGSLTIKNMRTKHSGLYKLQIDHNTGTTYKIFNVTSVMEGDPVTLHVPQLQGNELIVWRFGDEGKLIAKHDKETKSSSLYYETDERFRDRLQLNDKTGSLIITNTRTTDSGLYTAKISSNKQTSYNRFTVTVSGE</sequence>
<reference evidence="2" key="2">
    <citation type="submission" date="2025-09" db="UniProtKB">
        <authorList>
            <consortium name="Ensembl"/>
        </authorList>
    </citation>
    <scope>IDENTIFICATION</scope>
</reference>
<dbReference type="InterPro" id="IPR013106">
    <property type="entry name" value="Ig_V-set"/>
</dbReference>
<dbReference type="InterPro" id="IPR013783">
    <property type="entry name" value="Ig-like_fold"/>
</dbReference>
<dbReference type="PANTHER" id="PTHR21063">
    <property type="entry name" value="LFA-3"/>
    <property type="match status" value="1"/>
</dbReference>